<dbReference type="AlphaFoldDB" id="B9FLH9"/>
<dbReference type="InterPro" id="IPR043502">
    <property type="entry name" value="DNA/RNA_pol_sf"/>
</dbReference>
<dbReference type="InterPro" id="IPR000477">
    <property type="entry name" value="RT_dom"/>
</dbReference>
<dbReference type="CDD" id="cd01650">
    <property type="entry name" value="RT_nLTR_like"/>
    <property type="match status" value="1"/>
</dbReference>
<dbReference type="PANTHER" id="PTHR46890:SF48">
    <property type="entry name" value="RNA-DIRECTED DNA POLYMERASE"/>
    <property type="match status" value="1"/>
</dbReference>
<protein>
    <recommendedName>
        <fullName evidence="1">Reverse transcriptase domain-containing protein</fullName>
    </recommendedName>
</protein>
<name>B9FLH9_ORYSJ</name>
<organism evidence="2">
    <name type="scientific">Oryza sativa subsp. japonica</name>
    <name type="common">Rice</name>
    <dbReference type="NCBI Taxonomy" id="39947"/>
    <lineage>
        <taxon>Eukaryota</taxon>
        <taxon>Viridiplantae</taxon>
        <taxon>Streptophyta</taxon>
        <taxon>Embryophyta</taxon>
        <taxon>Tracheophyta</taxon>
        <taxon>Spermatophyta</taxon>
        <taxon>Magnoliopsida</taxon>
        <taxon>Liliopsida</taxon>
        <taxon>Poales</taxon>
        <taxon>Poaceae</taxon>
        <taxon>BOP clade</taxon>
        <taxon>Oryzoideae</taxon>
        <taxon>Oryzeae</taxon>
        <taxon>Oryzinae</taxon>
        <taxon>Oryza</taxon>
        <taxon>Oryza sativa</taxon>
    </lineage>
</organism>
<dbReference type="SUPFAM" id="SSF56672">
    <property type="entry name" value="DNA/RNA polymerases"/>
    <property type="match status" value="1"/>
</dbReference>
<sequence>MGEIARSFFQELYTKDESIRPTELLNMFEPKITGEMNDNLTRPFTDEEIGDALFQIGPLKAPGSDCFPARFFQKNWAVMKKDVCEAVKKFFENGEMQEGVNDTVIVMIPKKNSAEEMKDFKPISLCNVVYKVVAKCLVSRLRPLLQDIISESQSAFVPGRLITDNALIAFECFHAIHKCTRENQNFCALKLDLSKTYDRVDWGFLNGVMQRMGFGDVWRKWIMACVTSVRYSVRLNGNMTEPFCPTRGLRQGDPLSPYLFLFIADGLSKILERRKVEGLIQPLKVCRAAPLPQV</sequence>
<dbReference type="InterPro" id="IPR052343">
    <property type="entry name" value="Retrotransposon-Effector_Assoc"/>
</dbReference>
<dbReference type="PROSITE" id="PS50878">
    <property type="entry name" value="RT_POL"/>
    <property type="match status" value="1"/>
</dbReference>
<dbReference type="Pfam" id="PF00078">
    <property type="entry name" value="RVT_1"/>
    <property type="match status" value="1"/>
</dbReference>
<reference evidence="2" key="1">
    <citation type="journal article" date="2005" name="PLoS Biol.">
        <title>The genomes of Oryza sativa: a history of duplications.</title>
        <authorList>
            <person name="Yu J."/>
            <person name="Wang J."/>
            <person name="Lin W."/>
            <person name="Li S."/>
            <person name="Li H."/>
            <person name="Zhou J."/>
            <person name="Ni P."/>
            <person name="Dong W."/>
            <person name="Hu S."/>
            <person name="Zeng C."/>
            <person name="Zhang J."/>
            <person name="Zhang Y."/>
            <person name="Li R."/>
            <person name="Xu Z."/>
            <person name="Li S."/>
            <person name="Li X."/>
            <person name="Zheng H."/>
            <person name="Cong L."/>
            <person name="Lin L."/>
            <person name="Yin J."/>
            <person name="Geng J."/>
            <person name="Li G."/>
            <person name="Shi J."/>
            <person name="Liu J."/>
            <person name="Lv H."/>
            <person name="Li J."/>
            <person name="Wang J."/>
            <person name="Deng Y."/>
            <person name="Ran L."/>
            <person name="Shi X."/>
            <person name="Wang X."/>
            <person name="Wu Q."/>
            <person name="Li C."/>
            <person name="Ren X."/>
            <person name="Wang J."/>
            <person name="Wang X."/>
            <person name="Li D."/>
            <person name="Liu D."/>
            <person name="Zhang X."/>
            <person name="Ji Z."/>
            <person name="Zhao W."/>
            <person name="Sun Y."/>
            <person name="Zhang Z."/>
            <person name="Bao J."/>
            <person name="Han Y."/>
            <person name="Dong L."/>
            <person name="Ji J."/>
            <person name="Chen P."/>
            <person name="Wu S."/>
            <person name="Liu J."/>
            <person name="Xiao Y."/>
            <person name="Bu D."/>
            <person name="Tan J."/>
            <person name="Yang L."/>
            <person name="Ye C."/>
            <person name="Zhang J."/>
            <person name="Xu J."/>
            <person name="Zhou Y."/>
            <person name="Yu Y."/>
            <person name="Zhang B."/>
            <person name="Zhuang S."/>
            <person name="Wei H."/>
            <person name="Liu B."/>
            <person name="Lei M."/>
            <person name="Yu H."/>
            <person name="Li Y."/>
            <person name="Xu H."/>
            <person name="Wei S."/>
            <person name="He X."/>
            <person name="Fang L."/>
            <person name="Zhang Z."/>
            <person name="Zhang Y."/>
            <person name="Huang X."/>
            <person name="Su Z."/>
            <person name="Tong W."/>
            <person name="Li J."/>
            <person name="Tong Z."/>
            <person name="Li S."/>
            <person name="Ye J."/>
            <person name="Wang L."/>
            <person name="Fang L."/>
            <person name="Lei T."/>
            <person name="Chen C."/>
            <person name="Chen H."/>
            <person name="Xu Z."/>
            <person name="Li H."/>
            <person name="Huang H."/>
            <person name="Zhang F."/>
            <person name="Xu H."/>
            <person name="Li N."/>
            <person name="Zhao C."/>
            <person name="Li S."/>
            <person name="Dong L."/>
            <person name="Huang Y."/>
            <person name="Li L."/>
            <person name="Xi Y."/>
            <person name="Qi Q."/>
            <person name="Li W."/>
            <person name="Zhang B."/>
            <person name="Hu W."/>
            <person name="Zhang Y."/>
            <person name="Tian X."/>
            <person name="Jiao Y."/>
            <person name="Liang X."/>
            <person name="Jin J."/>
            <person name="Gao L."/>
            <person name="Zheng W."/>
            <person name="Hao B."/>
            <person name="Liu S."/>
            <person name="Wang W."/>
            <person name="Yuan L."/>
            <person name="Cao M."/>
            <person name="McDermott J."/>
            <person name="Samudrala R."/>
            <person name="Wang J."/>
            <person name="Wong G.K."/>
            <person name="Yang H."/>
        </authorList>
    </citation>
    <scope>NUCLEOTIDE SEQUENCE [LARGE SCALE GENOMIC DNA]</scope>
</reference>
<dbReference type="EMBL" id="CM000142">
    <property type="protein sequence ID" value="EEE64617.1"/>
    <property type="molecule type" value="Genomic_DNA"/>
</dbReference>
<feature type="domain" description="Reverse transcriptase" evidence="1">
    <location>
        <begin position="89"/>
        <end position="294"/>
    </location>
</feature>
<accession>B9FLH9</accession>
<gene>
    <name evidence="2" type="ORF">OsJ_19469</name>
</gene>
<reference evidence="2" key="2">
    <citation type="submission" date="2008-12" db="EMBL/GenBank/DDBJ databases">
        <title>Improved gene annotation of the rice (Oryza sativa) genomes.</title>
        <authorList>
            <person name="Wang J."/>
            <person name="Li R."/>
            <person name="Fan W."/>
            <person name="Huang Q."/>
            <person name="Zhang J."/>
            <person name="Zhou Y."/>
            <person name="Hu Y."/>
            <person name="Zi S."/>
            <person name="Li J."/>
            <person name="Ni P."/>
            <person name="Zheng H."/>
            <person name="Zhang Y."/>
            <person name="Zhao M."/>
            <person name="Hao Q."/>
            <person name="McDermott J."/>
            <person name="Samudrala R."/>
            <person name="Kristiansen K."/>
            <person name="Wong G.K.-S."/>
        </authorList>
    </citation>
    <scope>NUCLEOTIDE SEQUENCE</scope>
</reference>
<evidence type="ECO:0000313" key="2">
    <source>
        <dbReference type="EMBL" id="EEE64617.1"/>
    </source>
</evidence>
<dbReference type="Proteomes" id="UP000007752">
    <property type="component" value="Chromosome 5"/>
</dbReference>
<evidence type="ECO:0000259" key="1">
    <source>
        <dbReference type="PROSITE" id="PS50878"/>
    </source>
</evidence>
<dbReference type="PANTHER" id="PTHR46890">
    <property type="entry name" value="NON-LTR RETROLELEMENT REVERSE TRANSCRIPTASE-LIKE PROTEIN-RELATED"/>
    <property type="match status" value="1"/>
</dbReference>
<proteinExistence type="predicted"/>